<name>A0A0V0WQR0_9BILA</name>
<protein>
    <submittedName>
        <fullName evidence="1">Uncharacterized protein</fullName>
    </submittedName>
</protein>
<reference evidence="1 2" key="1">
    <citation type="submission" date="2015-01" db="EMBL/GenBank/DDBJ databases">
        <title>Evolution of Trichinella species and genotypes.</title>
        <authorList>
            <person name="Korhonen P.K."/>
            <person name="Edoardo P."/>
            <person name="Giuseppe L.R."/>
            <person name="Gasser R.B."/>
        </authorList>
    </citation>
    <scope>NUCLEOTIDE SEQUENCE [LARGE SCALE GENOMIC DNA]</scope>
    <source>
        <strain evidence="1">ISS2496</strain>
    </source>
</reference>
<evidence type="ECO:0000313" key="2">
    <source>
        <dbReference type="Proteomes" id="UP000054783"/>
    </source>
</evidence>
<evidence type="ECO:0000313" key="1">
    <source>
        <dbReference type="EMBL" id="KRX78107.1"/>
    </source>
</evidence>
<organism evidence="1 2">
    <name type="scientific">Trichinella patagoniensis</name>
    <dbReference type="NCBI Taxonomy" id="990121"/>
    <lineage>
        <taxon>Eukaryota</taxon>
        <taxon>Metazoa</taxon>
        <taxon>Ecdysozoa</taxon>
        <taxon>Nematoda</taxon>
        <taxon>Enoplea</taxon>
        <taxon>Dorylaimia</taxon>
        <taxon>Trichinellida</taxon>
        <taxon>Trichinellidae</taxon>
        <taxon>Trichinella</taxon>
    </lineage>
</organism>
<gene>
    <name evidence="1" type="ORF">T12_7079</name>
</gene>
<dbReference type="EMBL" id="JYDQ01005505">
    <property type="protein sequence ID" value="KRX78107.1"/>
    <property type="molecule type" value="Genomic_DNA"/>
</dbReference>
<feature type="non-terminal residue" evidence="1">
    <location>
        <position position="1"/>
    </location>
</feature>
<feature type="non-terminal residue" evidence="1">
    <location>
        <position position="30"/>
    </location>
</feature>
<dbReference type="AlphaFoldDB" id="A0A0V0WQR0"/>
<proteinExistence type="predicted"/>
<comment type="caution">
    <text evidence="1">The sequence shown here is derived from an EMBL/GenBank/DDBJ whole genome shotgun (WGS) entry which is preliminary data.</text>
</comment>
<dbReference type="Proteomes" id="UP000054783">
    <property type="component" value="Unassembled WGS sequence"/>
</dbReference>
<sequence>LKLFCADVAYRCSDFYICFDMRNFVIATSP</sequence>
<keyword evidence="2" id="KW-1185">Reference proteome</keyword>
<accession>A0A0V0WQR0</accession>